<evidence type="ECO:0000313" key="4">
    <source>
        <dbReference type="EMBL" id="GGH01275.1"/>
    </source>
</evidence>
<dbReference type="PROSITE" id="PS50268">
    <property type="entry name" value="CADHERIN_2"/>
    <property type="match status" value="1"/>
</dbReference>
<keyword evidence="2" id="KW-0732">Signal</keyword>
<name>A0A917I0E2_9SPHI</name>
<feature type="region of interest" description="Disordered" evidence="1">
    <location>
        <begin position="1766"/>
        <end position="1787"/>
    </location>
</feature>
<evidence type="ECO:0000259" key="3">
    <source>
        <dbReference type="PROSITE" id="PS50268"/>
    </source>
</evidence>
<dbReference type="SUPFAM" id="SSF49373">
    <property type="entry name" value="Invasin/intimin cell-adhesion fragments"/>
    <property type="match status" value="1"/>
</dbReference>
<dbReference type="GO" id="GO:0016020">
    <property type="term" value="C:membrane"/>
    <property type="evidence" value="ECO:0007669"/>
    <property type="project" value="InterPro"/>
</dbReference>
<feature type="compositionally biased region" description="Polar residues" evidence="1">
    <location>
        <begin position="424"/>
        <end position="438"/>
    </location>
</feature>
<dbReference type="Pfam" id="PF19077">
    <property type="entry name" value="Big_13"/>
    <property type="match status" value="9"/>
</dbReference>
<feature type="compositionally biased region" description="Polar residues" evidence="1">
    <location>
        <begin position="475"/>
        <end position="489"/>
    </location>
</feature>
<feature type="compositionally biased region" description="Low complexity" evidence="1">
    <location>
        <begin position="439"/>
        <end position="452"/>
    </location>
</feature>
<organism evidence="4 5">
    <name type="scientific">Parapedobacter pyrenivorans</name>
    <dbReference type="NCBI Taxonomy" id="1305674"/>
    <lineage>
        <taxon>Bacteria</taxon>
        <taxon>Pseudomonadati</taxon>
        <taxon>Bacteroidota</taxon>
        <taxon>Sphingobacteriia</taxon>
        <taxon>Sphingobacteriales</taxon>
        <taxon>Sphingobacteriaceae</taxon>
        <taxon>Parapedobacter</taxon>
    </lineage>
</organism>
<dbReference type="GO" id="GO:0005509">
    <property type="term" value="F:calcium ion binding"/>
    <property type="evidence" value="ECO:0007669"/>
    <property type="project" value="InterPro"/>
</dbReference>
<feature type="region of interest" description="Disordered" evidence="1">
    <location>
        <begin position="475"/>
        <end position="496"/>
    </location>
</feature>
<dbReference type="NCBIfam" id="NF033510">
    <property type="entry name" value="Ca_tandemer"/>
    <property type="match status" value="7"/>
</dbReference>
<dbReference type="Proteomes" id="UP000660862">
    <property type="component" value="Unassembled WGS sequence"/>
</dbReference>
<evidence type="ECO:0000256" key="2">
    <source>
        <dbReference type="SAM" id="SignalP"/>
    </source>
</evidence>
<proteinExistence type="predicted"/>
<reference evidence="4" key="1">
    <citation type="journal article" date="2014" name="Int. J. Syst. Evol. Microbiol.">
        <title>Complete genome sequence of Corynebacterium casei LMG S-19264T (=DSM 44701T), isolated from a smear-ripened cheese.</title>
        <authorList>
            <consortium name="US DOE Joint Genome Institute (JGI-PGF)"/>
            <person name="Walter F."/>
            <person name="Albersmeier A."/>
            <person name="Kalinowski J."/>
            <person name="Ruckert C."/>
        </authorList>
    </citation>
    <scope>NUCLEOTIDE SEQUENCE</scope>
    <source>
        <strain evidence="4">CGMCC 1.12195</strain>
    </source>
</reference>
<dbReference type="InterPro" id="IPR025592">
    <property type="entry name" value="DUF4347"/>
</dbReference>
<feature type="region of interest" description="Disordered" evidence="1">
    <location>
        <begin position="941"/>
        <end position="982"/>
    </location>
</feature>
<dbReference type="Gene3D" id="2.60.40.10">
    <property type="entry name" value="Immunoglobulins"/>
    <property type="match status" value="13"/>
</dbReference>
<dbReference type="GO" id="GO:0007156">
    <property type="term" value="P:homophilic cell adhesion via plasma membrane adhesion molecules"/>
    <property type="evidence" value="ECO:0007669"/>
    <property type="project" value="InterPro"/>
</dbReference>
<feature type="region of interest" description="Disordered" evidence="1">
    <location>
        <begin position="741"/>
        <end position="765"/>
    </location>
</feature>
<dbReference type="Pfam" id="PF05345">
    <property type="entry name" value="He_PIG"/>
    <property type="match status" value="4"/>
</dbReference>
<feature type="compositionally biased region" description="Polar residues" evidence="1">
    <location>
        <begin position="534"/>
        <end position="545"/>
    </location>
</feature>
<gene>
    <name evidence="4" type="ORF">GCM10007415_41690</name>
</gene>
<feature type="region of interest" description="Disordered" evidence="1">
    <location>
        <begin position="424"/>
        <end position="452"/>
    </location>
</feature>
<dbReference type="SUPFAM" id="SSF49313">
    <property type="entry name" value="Cadherin-like"/>
    <property type="match status" value="4"/>
</dbReference>
<dbReference type="InterPro" id="IPR013783">
    <property type="entry name" value="Ig-like_fold"/>
</dbReference>
<feature type="region of interest" description="Disordered" evidence="1">
    <location>
        <begin position="525"/>
        <end position="552"/>
    </location>
</feature>
<dbReference type="Pfam" id="PF14252">
    <property type="entry name" value="DUF4347"/>
    <property type="match status" value="1"/>
</dbReference>
<dbReference type="Gene3D" id="2.60.40.1080">
    <property type="match status" value="1"/>
</dbReference>
<evidence type="ECO:0000256" key="1">
    <source>
        <dbReference type="SAM" id="MobiDB-lite"/>
    </source>
</evidence>
<dbReference type="InterPro" id="IPR015919">
    <property type="entry name" value="Cadherin-like_sf"/>
</dbReference>
<protein>
    <recommendedName>
        <fullName evidence="3">Cadherin domain-containing protein</fullName>
    </recommendedName>
</protein>
<dbReference type="InterPro" id="IPR044016">
    <property type="entry name" value="Big_13"/>
</dbReference>
<feature type="domain" description="Cadherin" evidence="3">
    <location>
        <begin position="1196"/>
        <end position="1313"/>
    </location>
</feature>
<dbReference type="SMART" id="SM00736">
    <property type="entry name" value="CADG"/>
    <property type="match status" value="3"/>
</dbReference>
<feature type="chain" id="PRO_5036896409" description="Cadherin domain-containing protein" evidence="2">
    <location>
        <begin position="33"/>
        <end position="3093"/>
    </location>
</feature>
<feature type="compositionally biased region" description="Polar residues" evidence="1">
    <location>
        <begin position="748"/>
        <end position="759"/>
    </location>
</feature>
<feature type="compositionally biased region" description="Low complexity" evidence="1">
    <location>
        <begin position="855"/>
        <end position="876"/>
    </location>
</feature>
<comment type="caution">
    <text evidence="4">The sequence shown here is derived from an EMBL/GenBank/DDBJ whole genome shotgun (WGS) entry which is preliminary data.</text>
</comment>
<dbReference type="InterPro" id="IPR006644">
    <property type="entry name" value="Cadg"/>
</dbReference>
<feature type="region of interest" description="Disordered" evidence="1">
    <location>
        <begin position="855"/>
        <end position="877"/>
    </location>
</feature>
<accession>A0A917I0E2</accession>
<dbReference type="EMBL" id="BMER01000006">
    <property type="protein sequence ID" value="GGH01275.1"/>
    <property type="molecule type" value="Genomic_DNA"/>
</dbReference>
<evidence type="ECO:0000313" key="5">
    <source>
        <dbReference type="Proteomes" id="UP000660862"/>
    </source>
</evidence>
<reference evidence="4" key="2">
    <citation type="submission" date="2020-09" db="EMBL/GenBank/DDBJ databases">
        <authorList>
            <person name="Sun Q."/>
            <person name="Zhou Y."/>
        </authorList>
    </citation>
    <scope>NUCLEOTIDE SEQUENCE</scope>
    <source>
        <strain evidence="4">CGMCC 1.12195</strain>
    </source>
</reference>
<keyword evidence="5" id="KW-1185">Reference proteome</keyword>
<dbReference type="Pfam" id="PF13585">
    <property type="entry name" value="CHU_C"/>
    <property type="match status" value="1"/>
</dbReference>
<dbReference type="InterPro" id="IPR002126">
    <property type="entry name" value="Cadherin-like_dom"/>
</dbReference>
<sequence>MMSFTNRTMKSKKISTALMQLAMVASPLSLSAATSAYYSSRRSAYGSGSNKTYWVDPALDRIAKAWVDNGSSRPSRMPTLPPTEKTELAIQKASVKEVLVVDQNITDYRQFSHLIKPGVELVEIPRDADGLAFLMHALAQYDGLNALHVVSHARAGELLLGNARITADILKTHSEFAGAVNKAVKAGGDLLLYGCELGKGAAGDAFLEIIKGSTHVDVAASDNLTGNAAFDGDWELEIQKGDIEAKPLANSVAMKDFTEVLQLSGTKTFEEWNGEYNADDPTKDWDDGFTTYISTPGSYQEVLGGLATDGIYVSMYSDDSKFLIRSNPAGDAFGMSNLNIATPDRGGNPTTEVTIYGYEAGNATPVVTKSNVNVASDSGTEIDLTTGISGTGSFSNIIRLRIKQNNGDSFDLMSVTFTPVNNAPSAPDLTASSDRGSSNTDNLTNDTTPTFTGTAEAGAIVRLYADGVEVGSVTADGSGNWTITSTPLNEGTYDITARTDDGAGNLSAPSSSLSVTIDVTGPAVSTPDLADASDSGSSNTDNITNVRRPELTGTAPAGTFIQLFIDNAGNGDATDPLNEFIGTGTAGAGGTWSITPTSDLSPGTWSIKARGQDDAGNFGAASSSVNVTIDITPPAAVPAVPDLATGSDTGSSSTDNLTNDTTPTFSGTYTANNVVRLYANGVLVGSATADGSGNWTITSDALGASTYSFTARGVDLAGNEGTASSSLSVTIDVTGPVVSTPDLADASDSGSSNTDNITNVRRPEFTGTAPAGTLVQLFIDNAGNGDATDPLNEIIGTGTAGAGGTWSITPTSDLFPGTWSIKARGQDDAGNFGAASSSVNVTIDITPPAAVPAVPDLATGSDTGSSDSDNLTNDTTPTFSGTYTANNVVRLYANGVLVGSATADGSGNWTITSDALGAGTYSFTARGVDLAGNEGTASNGLSVTIDNAAPTAPSTPDMDADSDTGSSDSDNNTDDTTPTFSGTGAEANAIVYLYVGGVEVGESTADGSGNWSVTVSAGMALDAGDYFVVVRTIDAAGNLSNASGALPIHINTAPTANGNLSQTVSYTEDPGGSVALGDIVVSDIDPGDAITATLTLSDPSAGTLSTGTYGSATSTYNAGTGVWTVNGSVADVNAALATVAFTPSADHDQNFTITTRIRDAAGTGPADGTISVTVTPVNDAPTATNLTQTKSATEGGSTVALDDIVVTDVDAGETITATFSLSDPSAGTLSTGTFGSATSTYNAGTGVWTVTGSVADVNAALAAVAFTPSADNDQNFTITTRIRDAANTGPADGTISVTVTAVNDAPVVTAPATIAVNEDVPAALTGISFADVDAGSGTVTATLSVPSGSLSATGGAGVTVGGTASALTLTGTMADINAYIAAGNVTFTTAPDATGNVTLTVEIDDSGNTGSGGSQQDSGTVTLQVTAVNDAPTATNLTQSKTAAEGGSAVALDDIVVTDPDAGEAITATLTMSDPAAGSLSTGTFGSATSTYNAGTGVWAVAGSVADVNAALAAVAFTPSADNEQDFTITTRIRDAADTGPADGTISVTVVDMTPPVVTAIEVSGTPSANAEAIQFTVYFDEVPANISISDFTLTPSGTANADIASNSPVNANTVTVTIDQISGTGTLRLDVVANPGITDTEGNGDGTNGYVAAFTGGELHTVDRDAPGVPAGLALDAGSDSGTAGDGITNDNTPALNGTADANVTITVTSDLDGVLGTTTSNGSGEWSYTPTTPLTDGAHGLTATATDGAGNTSGASTALGITVDTTPHPKPSSPVLATASDTGESNSDGITNLADITLQGTAGSVEADARVHARSDLEGGLTNATANADGSWSLDVSGLAEGTHQLQITATDVAGNTSAYSDALTVTIDRTAPPVSGVAFDQASVTAGNRTAISLTLAGAEVGTSASLTITGSDGGTPVAVSGLAVGSAAQQFTGIDVSGLNDGTLTVSLTVVDVAGNESASVINTVGKDAVVPSVSGVSIADGNYTASDLIDISVAFDDDVTVGGTNSTLAIAIGGVTGQAVFVSENAGVLLYQYTVQAGDNTDGSGVVALANGISLNGDVIRDAGDNIVNLFYAQVGNADAQVDTEAPVPPVVGLPDAATVVNATDYVISGTHSESGVTLRLYLDADDDGVPDNAVALDSDVVTDGSWSLAAPLVADSDNNFVVVAEDAVDNRSAAVDVPTITEDSVAPAAPSMPALSAASDSGVSDSDGITNITVVTLTGTAEPQSTVTLTSNLDGIVGTAVANGDGNWSLVTGTLVDGVRSLTVTATDAAGNEGVPSMALELTIDTGEPALSAIADQFLDPGVSSDALDITLVDGGSTPENLLFTAASSNLAVVPSANLVLGGSGASRTVTVTALGSGMATITLNAEDEAGNMGKVSFAVQVNSTPTISGTPETSVDQDVAYSFIPVADDIDGDELTYSITNKPDWADFDTATGELGGTPGNSEVGITTGIVIAVSDGTLSADLAAFNLEVVNVNDAPTISGIPATSVEQDVAYSFVPTASDADNDMEELTFMIANKPDWADFDTATGELSGTPGNGNVGVTTGIVLTVTDGTESADLAAFDLEVVNVNDAPTISGTPGTSVDQDVAYSFIPVADDIDGDELTYSITNKPDWADFDTATGELSGTPGNGDVGVTTDIVISVSDGTLSVDLAAFDLEVVNVNDAPTIGGTPAMSVDQGMAYSFIPAAEDIDGDELTFSITNKPDWADFNTATGELSGTPGNGDVGITTGIVIAVTDGTASASLAAFDLEVNSVIISGITLPDGSFVYDGTTKSLTIVGMLPEGASVSYANNSRTDAGTQEVTATVSGGNYEDLVLTATLRITPGMRTLAFPVLAERTYGDDDFSGDASTSSGEGITYTSSNPAVAEITADGMIRITGAGEAMITATVPANGNYANRPEITQALVVRKASQTIMFNAPAEVNRDAGTVQLDVTASSGLPVSLAIDDEQVATLSGTALNVLRLGTVRITAAQAGDGNHEAAGPVTVTVRVVDPASDFPVRVHQAVSPNGDGINEFLIIEGIRDYRSNRVSVINRNGTVVWEASGYDNDRVAFRGVGTGQQQLPAGTYFYIVELQAGSGTEYRKGYFVLRY</sequence>
<dbReference type="FunFam" id="2.60.40.10:FF:002543">
    <property type="match status" value="3"/>
</dbReference>
<feature type="compositionally biased region" description="Low complexity" evidence="1">
    <location>
        <begin position="963"/>
        <end position="981"/>
    </location>
</feature>
<feature type="signal peptide" evidence="2">
    <location>
        <begin position="1"/>
        <end position="32"/>
    </location>
</feature>
<dbReference type="InterPro" id="IPR008964">
    <property type="entry name" value="Invasin/intimin_cell_adhesion"/>
</dbReference>